<proteinExistence type="predicted"/>
<dbReference type="Gene3D" id="3.40.50.720">
    <property type="entry name" value="NAD(P)-binding Rossmann-like Domain"/>
    <property type="match status" value="1"/>
</dbReference>
<evidence type="ECO:0000259" key="1">
    <source>
        <dbReference type="Pfam" id="PF07993"/>
    </source>
</evidence>
<dbReference type="EMBL" id="NPMS01000007">
    <property type="protein sequence ID" value="OZU87832.1"/>
    <property type="molecule type" value="Genomic_DNA"/>
</dbReference>
<dbReference type="GO" id="GO:0080019">
    <property type="term" value="F:alcohol-forming very long-chain fatty acyl-CoA reductase activity"/>
    <property type="evidence" value="ECO:0007669"/>
    <property type="project" value="InterPro"/>
</dbReference>
<dbReference type="RefSeq" id="WP_094886520.1">
    <property type="nucleotide sequence ID" value="NZ_NPMS01000007.1"/>
</dbReference>
<dbReference type="InterPro" id="IPR036291">
    <property type="entry name" value="NAD(P)-bd_dom_sf"/>
</dbReference>
<protein>
    <submittedName>
        <fullName evidence="2">3-beta hydroxysteroid dehydrogenase</fullName>
    </submittedName>
</protein>
<sequence length="366" mass="41789">MKHTYFLTGYPGFLASSLVSQLIKDHHQDIEKIHLLVLPSLKEKAAKEITYFTESNELHPDLFNIIPGDITAPSMKIDTEMNSTLRNSVTHVFHLAAIYDLAVPKDIAFRVNVNGTKIVNDWVKTLNKLERYIYFSTAYVPGTREGQIFEHELNEGQNFRNHYEHTKFEAELLVEELKAGIPVTIIRPGIVRGHSKTGETMKFDGIYFMLNLLDHLRYLPVIPYFSEGSAEGNFVPSDYVLKATSHLAFADAGVGKTYHLTDPNPYTMRELHTMLSQNYLAKTPRGTIPLSLAKSGLESAAVRKWLRVEKEAMDYFTIHSSYDTSQTIKDLAGSELECPDFKESIDSMILFYRKYKHDMSKHIQFV</sequence>
<dbReference type="SUPFAM" id="SSF51735">
    <property type="entry name" value="NAD(P)-binding Rossmann-fold domains"/>
    <property type="match status" value="1"/>
</dbReference>
<dbReference type="InterPro" id="IPR026055">
    <property type="entry name" value="FAR"/>
</dbReference>
<dbReference type="CDD" id="cd05263">
    <property type="entry name" value="MupV_like_SDR_e"/>
    <property type="match status" value="1"/>
</dbReference>
<organism evidence="2 3">
    <name type="scientific">Virgibacillus indicus</name>
    <dbReference type="NCBI Taxonomy" id="2024554"/>
    <lineage>
        <taxon>Bacteria</taxon>
        <taxon>Bacillati</taxon>
        <taxon>Bacillota</taxon>
        <taxon>Bacilli</taxon>
        <taxon>Bacillales</taxon>
        <taxon>Bacillaceae</taxon>
        <taxon>Virgibacillus</taxon>
    </lineage>
</organism>
<dbReference type="AlphaFoldDB" id="A0A265N763"/>
<comment type="caution">
    <text evidence="2">The sequence shown here is derived from an EMBL/GenBank/DDBJ whole genome shotgun (WGS) entry which is preliminary data.</text>
</comment>
<accession>A0A265N763</accession>
<dbReference type="OrthoDB" id="9807212at2"/>
<dbReference type="Pfam" id="PF07993">
    <property type="entry name" value="NAD_binding_4"/>
    <property type="match status" value="1"/>
</dbReference>
<evidence type="ECO:0000313" key="2">
    <source>
        <dbReference type="EMBL" id="OZU87832.1"/>
    </source>
</evidence>
<dbReference type="PANTHER" id="PTHR11011">
    <property type="entry name" value="MALE STERILITY PROTEIN 2-RELATED"/>
    <property type="match status" value="1"/>
</dbReference>
<name>A0A265N763_9BACI</name>
<feature type="domain" description="Thioester reductase (TE)" evidence="1">
    <location>
        <begin position="7"/>
        <end position="243"/>
    </location>
</feature>
<gene>
    <name evidence="2" type="ORF">CIL03_14090</name>
</gene>
<reference evidence="2 3" key="1">
    <citation type="submission" date="2017-08" db="EMBL/GenBank/DDBJ databases">
        <title>Virgibacillus indicus sp. nov. and Virgibacillus profoundi sp. nov, two moderately halophilic bacteria isolated from marine sediment by using the Microfluidic Streak Plate.</title>
        <authorList>
            <person name="Xu B."/>
            <person name="Hu B."/>
            <person name="Wang J."/>
            <person name="Zhu Y."/>
            <person name="Huang L."/>
            <person name="Du W."/>
            <person name="Huang Y."/>
        </authorList>
    </citation>
    <scope>NUCLEOTIDE SEQUENCE [LARGE SCALE GENOMIC DNA]</scope>
    <source>
        <strain evidence="2 3">IO3-P2-C2</strain>
    </source>
</reference>
<keyword evidence="3" id="KW-1185">Reference proteome</keyword>
<evidence type="ECO:0000313" key="3">
    <source>
        <dbReference type="Proteomes" id="UP000216498"/>
    </source>
</evidence>
<dbReference type="Proteomes" id="UP000216498">
    <property type="component" value="Unassembled WGS sequence"/>
</dbReference>
<dbReference type="InterPro" id="IPR013120">
    <property type="entry name" value="FAR_NAD-bd"/>
</dbReference>